<keyword evidence="7" id="KW-0539">Nucleus</keyword>
<dbReference type="AlphaFoldDB" id="H1ACS8"/>
<dbReference type="HOGENOM" id="CLU_543374_0_0_1"/>
<dbReference type="EnsemblPlants" id="Pp3c17_7930V3.4">
    <property type="protein sequence ID" value="Pp3c17_7930V3.4"/>
    <property type="gene ID" value="Pp3c17_7930"/>
</dbReference>
<dbReference type="Gramene" id="Pp3c17_7930V3.4">
    <property type="protein sequence ID" value="Pp3c17_7930V3.4"/>
    <property type="gene ID" value="Pp3c17_7930"/>
</dbReference>
<keyword evidence="4" id="KW-0805">Transcription regulation</keyword>
<sequence length="502" mass="53322">MSKLRKWMMKEERENSAGSADTSAIKLFGKTIAVNSGVSDSQETSTKAGTSADAAVVHPCASQAGSEEVDGASTQSEADEMGSSICNEIRNVEAPKDAPQESQVSSEKLASETMTVSTSIQAPAAAVAQEKQRPLTVEEKKEQCVRKPDKLIPCPRCDSLDTKFCYYNNYNINQPRHFCKSCQRYWTAGGTLRNVLVGAGRRKNKYGSSQMKQEASEGVNSGITTVRLDHHEGAQPMLPCAINPYGLKVPPMNIPQLAASCASRQASEAQSTVTSCGKESNKVFTSASAFKPAGPDVSNDSVSKLRQRTRTDTPEGKDVSSPGSSPFVSESPTSHVLTSRVQPQQQEVQQQAMWTKSNPQLGFFNGAWPYGYSIGWSGAGPIHGTPAMCSPHPASSGTTSPPSGMCPTPGNVWTGLWASGMPGMPQGMASMSGMSGVSAMPFGWNMCPGGWTLPWRPVPAVAVQGSADVVVVNSGGFRKRDGANDEGVRKMARIGSPEEVVV</sequence>
<dbReference type="GO" id="GO:0003677">
    <property type="term" value="F:DNA binding"/>
    <property type="evidence" value="ECO:0000318"/>
    <property type="project" value="GO_Central"/>
</dbReference>
<evidence type="ECO:0000256" key="3">
    <source>
        <dbReference type="ARBA" id="ARBA00022833"/>
    </source>
</evidence>
<evidence type="ECO:0000256" key="5">
    <source>
        <dbReference type="ARBA" id="ARBA00023125"/>
    </source>
</evidence>
<dbReference type="PANTHER" id="PTHR31089">
    <property type="entry name" value="CYCLIC DOF FACTOR 2"/>
    <property type="match status" value="1"/>
</dbReference>
<feature type="compositionally biased region" description="Low complexity" evidence="8">
    <location>
        <begin position="320"/>
        <end position="332"/>
    </location>
</feature>
<keyword evidence="3" id="KW-0862">Zinc</keyword>
<dbReference type="OrthoDB" id="1939327at2759"/>
<keyword evidence="6" id="KW-0804">Transcription</keyword>
<gene>
    <name evidence="10" type="primary">PpDof1</name>
    <name evidence="12" type="synonym">LOC112294633</name>
    <name evidence="11" type="ORF">PHYPA_021790</name>
</gene>
<reference evidence="10" key="2">
    <citation type="journal article" date="2012" name="J. Exp. Bot.">
        <title>Involvement of PpDof1 transcriptional repressor in the nutrient condition-dependent growth control of protonemal filaments in Physcomitrella patens.</title>
        <authorList>
            <person name="Sugiyama T."/>
            <person name="Ishida T."/>
            <person name="Tabei N."/>
            <person name="Shigyo M."/>
            <person name="Konishi M."/>
            <person name="Yoneyama T."/>
            <person name="Yanagisawa S."/>
        </authorList>
    </citation>
    <scope>NUCLEOTIDE SEQUENCE</scope>
</reference>
<feature type="region of interest" description="Disordered" evidence="8">
    <location>
        <begin position="35"/>
        <end position="80"/>
    </location>
</feature>
<dbReference type="Gramene" id="Pp3c17_7930V3.1">
    <property type="protein sequence ID" value="Pp3c17_7930V3.1"/>
    <property type="gene ID" value="Pp3c17_7930"/>
</dbReference>
<evidence type="ECO:0000313" key="12">
    <source>
        <dbReference type="EnsemblPlants" id="Pp3c17_7930V3.1"/>
    </source>
</evidence>
<evidence type="ECO:0000259" key="9">
    <source>
        <dbReference type="PROSITE" id="PS50884"/>
    </source>
</evidence>
<protein>
    <submittedName>
        <fullName evidence="10">Dof transcription factor</fullName>
    </submittedName>
</protein>
<keyword evidence="5" id="KW-0238">DNA-binding</keyword>
<dbReference type="STRING" id="3218.H1ACS8"/>
<dbReference type="Pfam" id="PF02701">
    <property type="entry name" value="Zn_ribbon_Dof"/>
    <property type="match status" value="1"/>
</dbReference>
<name>H1ACS8_PHYPA</name>
<dbReference type="PaxDb" id="3218-PP1S392_2V6.1"/>
<evidence type="ECO:0000256" key="6">
    <source>
        <dbReference type="ARBA" id="ARBA00023163"/>
    </source>
</evidence>
<dbReference type="EnsemblPlants" id="Pp3c17_7930V3.2">
    <property type="protein sequence ID" value="Pp3c17_7930V3.2"/>
    <property type="gene ID" value="Pp3c17_7930"/>
</dbReference>
<dbReference type="EnsemblPlants" id="Pp3c17_7930V3.3">
    <property type="protein sequence ID" value="Pp3c17_7930V3.3"/>
    <property type="gene ID" value="Pp3c17_7930"/>
</dbReference>
<keyword evidence="1" id="KW-0479">Metal-binding</keyword>
<reference evidence="11 13" key="1">
    <citation type="journal article" date="2008" name="Science">
        <title>The Physcomitrella genome reveals evolutionary insights into the conquest of land by plants.</title>
        <authorList>
            <person name="Rensing S."/>
            <person name="Lang D."/>
            <person name="Zimmer A."/>
            <person name="Terry A."/>
            <person name="Salamov A."/>
            <person name="Shapiro H."/>
            <person name="Nishiyama T."/>
            <person name="Perroud P.-F."/>
            <person name="Lindquist E."/>
            <person name="Kamisugi Y."/>
            <person name="Tanahashi T."/>
            <person name="Sakakibara K."/>
            <person name="Fujita T."/>
            <person name="Oishi K."/>
            <person name="Shin-I T."/>
            <person name="Kuroki Y."/>
            <person name="Toyoda A."/>
            <person name="Suzuki Y."/>
            <person name="Hashimoto A."/>
            <person name="Yamaguchi K."/>
            <person name="Sugano A."/>
            <person name="Kohara Y."/>
            <person name="Fujiyama A."/>
            <person name="Anterola A."/>
            <person name="Aoki S."/>
            <person name="Ashton N."/>
            <person name="Barbazuk W.B."/>
            <person name="Barker E."/>
            <person name="Bennetzen J."/>
            <person name="Bezanilla M."/>
            <person name="Blankenship R."/>
            <person name="Cho S.H."/>
            <person name="Dutcher S."/>
            <person name="Estelle M."/>
            <person name="Fawcett J.A."/>
            <person name="Gundlach H."/>
            <person name="Hanada K."/>
            <person name="Heyl A."/>
            <person name="Hicks K.A."/>
            <person name="Hugh J."/>
            <person name="Lohr M."/>
            <person name="Mayer K."/>
            <person name="Melkozernov A."/>
            <person name="Murata T."/>
            <person name="Nelson D."/>
            <person name="Pils B."/>
            <person name="Prigge M."/>
            <person name="Reiss B."/>
            <person name="Renner T."/>
            <person name="Rombauts S."/>
            <person name="Rushton P."/>
            <person name="Sanderfoot A."/>
            <person name="Schween G."/>
            <person name="Shiu S.-H."/>
            <person name="Stueber K."/>
            <person name="Theodoulou F.L."/>
            <person name="Tu H."/>
            <person name="Van de Peer Y."/>
            <person name="Verrier P.J."/>
            <person name="Waters E."/>
            <person name="Wood A."/>
            <person name="Yang L."/>
            <person name="Cove D."/>
            <person name="Cuming A."/>
            <person name="Hasebe M."/>
            <person name="Lucas S."/>
            <person name="Mishler D.B."/>
            <person name="Reski R."/>
            <person name="Grigoriev I."/>
            <person name="Quatrano R.S."/>
            <person name="Boore J.L."/>
        </authorList>
    </citation>
    <scope>NUCLEOTIDE SEQUENCE [LARGE SCALE GENOMIC DNA]</scope>
    <source>
        <strain evidence="12 13">cv. Gransden 2004</strain>
    </source>
</reference>
<feature type="compositionally biased region" description="Basic and acidic residues" evidence="8">
    <location>
        <begin position="309"/>
        <end position="318"/>
    </location>
</feature>
<feature type="region of interest" description="Disordered" evidence="8">
    <location>
        <begin position="287"/>
        <end position="353"/>
    </location>
</feature>
<dbReference type="EMBL" id="AB626697">
    <property type="protein sequence ID" value="BAL46025.1"/>
    <property type="molecule type" value="mRNA"/>
</dbReference>
<feature type="compositionally biased region" description="Polar residues" evidence="8">
    <location>
        <begin position="35"/>
        <end position="49"/>
    </location>
</feature>
<evidence type="ECO:0000313" key="10">
    <source>
        <dbReference type="EMBL" id="BAL46025.1"/>
    </source>
</evidence>
<dbReference type="EMBL" id="ABEU02000017">
    <property type="protein sequence ID" value="PNR35940.1"/>
    <property type="molecule type" value="Genomic_DNA"/>
</dbReference>
<dbReference type="Gramene" id="Pp3c17_7930V3.2">
    <property type="protein sequence ID" value="Pp3c17_7930V3.2"/>
    <property type="gene ID" value="Pp3c17_7930"/>
</dbReference>
<dbReference type="PROSITE" id="PS01361">
    <property type="entry name" value="ZF_DOF_1"/>
    <property type="match status" value="1"/>
</dbReference>
<dbReference type="InterPro" id="IPR003851">
    <property type="entry name" value="Znf_Dof"/>
</dbReference>
<evidence type="ECO:0000256" key="7">
    <source>
        <dbReference type="ARBA" id="ARBA00023242"/>
    </source>
</evidence>
<evidence type="ECO:0000256" key="2">
    <source>
        <dbReference type="ARBA" id="ARBA00022771"/>
    </source>
</evidence>
<dbReference type="GO" id="GO:0003700">
    <property type="term" value="F:DNA-binding transcription factor activity"/>
    <property type="evidence" value="ECO:0000318"/>
    <property type="project" value="GO_Central"/>
</dbReference>
<dbReference type="PANTHER" id="PTHR31089:SF1">
    <property type="entry name" value="CYCLIC DOF FACTOR 3"/>
    <property type="match status" value="1"/>
</dbReference>
<feature type="compositionally biased region" description="Polar residues" evidence="8">
    <location>
        <begin position="100"/>
        <end position="115"/>
    </location>
</feature>
<dbReference type="GO" id="GO:0008270">
    <property type="term" value="F:zinc ion binding"/>
    <property type="evidence" value="ECO:0007669"/>
    <property type="project" value="UniProtKB-KW"/>
</dbReference>
<organism evidence="10">
    <name type="scientific">Physcomitrium patens</name>
    <name type="common">Spreading-leaved earth moss</name>
    <name type="synonym">Physcomitrella patens</name>
    <dbReference type="NCBI Taxonomy" id="3218"/>
    <lineage>
        <taxon>Eukaryota</taxon>
        <taxon>Viridiplantae</taxon>
        <taxon>Streptophyta</taxon>
        <taxon>Embryophyta</taxon>
        <taxon>Bryophyta</taxon>
        <taxon>Bryophytina</taxon>
        <taxon>Bryopsida</taxon>
        <taxon>Funariidae</taxon>
        <taxon>Funariales</taxon>
        <taxon>Funariaceae</taxon>
        <taxon>Physcomitrium</taxon>
    </lineage>
</organism>
<dbReference type="InterPro" id="IPR045174">
    <property type="entry name" value="Dof"/>
</dbReference>
<reference evidence="11 13" key="3">
    <citation type="journal article" date="2018" name="Plant J.">
        <title>The Physcomitrella patens chromosome-scale assembly reveals moss genome structure and evolution.</title>
        <authorList>
            <person name="Lang D."/>
            <person name="Ullrich K.K."/>
            <person name="Murat F."/>
            <person name="Fuchs J."/>
            <person name="Jenkins J."/>
            <person name="Haas F.B."/>
            <person name="Piednoel M."/>
            <person name="Gundlach H."/>
            <person name="Van Bel M."/>
            <person name="Meyberg R."/>
            <person name="Vives C."/>
            <person name="Morata J."/>
            <person name="Symeonidi A."/>
            <person name="Hiss M."/>
            <person name="Muchero W."/>
            <person name="Kamisugi Y."/>
            <person name="Saleh O."/>
            <person name="Blanc G."/>
            <person name="Decker E.L."/>
            <person name="van Gessel N."/>
            <person name="Grimwood J."/>
            <person name="Hayes R.D."/>
            <person name="Graham S.W."/>
            <person name="Gunter L.E."/>
            <person name="McDaniel S.F."/>
            <person name="Hoernstein S.N.W."/>
            <person name="Larsson A."/>
            <person name="Li F.W."/>
            <person name="Perroud P.F."/>
            <person name="Phillips J."/>
            <person name="Ranjan P."/>
            <person name="Rokshar D.S."/>
            <person name="Rothfels C.J."/>
            <person name="Schneider L."/>
            <person name="Shu S."/>
            <person name="Stevenson D.W."/>
            <person name="Thummler F."/>
            <person name="Tillich M."/>
            <person name="Villarreal Aguilar J.C."/>
            <person name="Widiez T."/>
            <person name="Wong G.K."/>
            <person name="Wymore A."/>
            <person name="Zhang Y."/>
            <person name="Zimmer A.D."/>
            <person name="Quatrano R.S."/>
            <person name="Mayer K.F.X."/>
            <person name="Goodstein D."/>
            <person name="Casacuberta J.M."/>
            <person name="Vandepoele K."/>
            <person name="Reski R."/>
            <person name="Cuming A.C."/>
            <person name="Tuskan G.A."/>
            <person name="Maumus F."/>
            <person name="Salse J."/>
            <person name="Schmutz J."/>
            <person name="Rensing S.A."/>
        </authorList>
    </citation>
    <scope>NUCLEOTIDE SEQUENCE [LARGE SCALE GENOMIC DNA]</scope>
    <source>
        <strain evidence="12 13">cv. Gransden 2004</strain>
    </source>
</reference>
<evidence type="ECO:0000256" key="8">
    <source>
        <dbReference type="SAM" id="MobiDB-lite"/>
    </source>
</evidence>
<evidence type="ECO:0000256" key="1">
    <source>
        <dbReference type="ARBA" id="ARBA00022723"/>
    </source>
</evidence>
<feature type="compositionally biased region" description="Low complexity" evidence="8">
    <location>
        <begin position="341"/>
        <end position="351"/>
    </location>
</feature>
<proteinExistence type="evidence at transcript level"/>
<keyword evidence="13" id="KW-1185">Reference proteome</keyword>
<feature type="region of interest" description="Disordered" evidence="8">
    <location>
        <begin position="1"/>
        <end position="22"/>
    </location>
</feature>
<keyword evidence="2" id="KW-0863">Zinc-finger</keyword>
<dbReference type="Proteomes" id="UP000006727">
    <property type="component" value="Chromosome 17"/>
</dbReference>
<evidence type="ECO:0000256" key="4">
    <source>
        <dbReference type="ARBA" id="ARBA00023015"/>
    </source>
</evidence>
<feature type="domain" description="Dof-type" evidence="9">
    <location>
        <begin position="152"/>
        <end position="206"/>
    </location>
</feature>
<accession>H1ACS8</accession>
<reference evidence="12" key="4">
    <citation type="submission" date="2020-12" db="UniProtKB">
        <authorList>
            <consortium name="EnsemblPlants"/>
        </authorList>
    </citation>
    <scope>IDENTIFICATION</scope>
</reference>
<feature type="region of interest" description="Disordered" evidence="8">
    <location>
        <begin position="94"/>
        <end position="115"/>
    </location>
</feature>
<dbReference type="EnsemblPlants" id="Pp3c17_7930V3.1">
    <property type="protein sequence ID" value="Pp3c17_7930V3.1"/>
    <property type="gene ID" value="Pp3c17_7930"/>
</dbReference>
<dbReference type="PROSITE" id="PS50884">
    <property type="entry name" value="ZF_DOF_2"/>
    <property type="match status" value="1"/>
</dbReference>
<dbReference type="Gramene" id="Pp3c17_7930V3.3">
    <property type="protein sequence ID" value="Pp3c17_7930V3.3"/>
    <property type="gene ID" value="Pp3c17_7930"/>
</dbReference>
<evidence type="ECO:0000313" key="13">
    <source>
        <dbReference type="Proteomes" id="UP000006727"/>
    </source>
</evidence>
<evidence type="ECO:0000313" key="11">
    <source>
        <dbReference type="EMBL" id="PNR35940.1"/>
    </source>
</evidence>